<feature type="region of interest" description="Disordered" evidence="8">
    <location>
        <begin position="1310"/>
        <end position="1339"/>
    </location>
</feature>
<dbReference type="InterPro" id="IPR019821">
    <property type="entry name" value="Kinesin_motor_CS"/>
</dbReference>
<evidence type="ECO:0000256" key="4">
    <source>
        <dbReference type="ARBA" id="ARBA00022840"/>
    </source>
</evidence>
<feature type="region of interest" description="Disordered" evidence="8">
    <location>
        <begin position="1077"/>
        <end position="1122"/>
    </location>
</feature>
<dbReference type="GO" id="GO:0005737">
    <property type="term" value="C:cytoplasm"/>
    <property type="evidence" value="ECO:0007669"/>
    <property type="project" value="UniProtKB-SubCell"/>
</dbReference>
<feature type="compositionally biased region" description="Polar residues" evidence="8">
    <location>
        <begin position="1728"/>
        <end position="1741"/>
    </location>
</feature>
<feature type="compositionally biased region" description="Low complexity" evidence="8">
    <location>
        <begin position="341"/>
        <end position="354"/>
    </location>
</feature>
<dbReference type="SUPFAM" id="SSF57997">
    <property type="entry name" value="Tropomyosin"/>
    <property type="match status" value="1"/>
</dbReference>
<comment type="subcellular location">
    <subcellularLocation>
        <location evidence="1">Cytoplasm</location>
    </subcellularLocation>
</comment>
<sequence>MMVGPSSGRLTPSSGISHSRAGSASRVMTRTTDNPTSVKSHARTDLLTTPFRGSSSRQTHVPSISDLNLGRFATSRFVCHHPTSCRPKVVRIRPPTTEHVRISTRFQRTVVAALNATTLQLESATSGGSTSNALTKTPKLTFTFDRVISPEEGQSEVFACAEPLVESFLTGLNATILAYGQTSSGKSYTMGTTAAPTSDVEGEDRLGITPRAVALIFDRMREITNASKGATTFDAKLSYVEIYNEDLIDLLAGNADVRPTVQIREDKQGNIFWSGLREVKVTSALEVMTHLTEGSALRQTGATDMNAQSSRSHAIFSLTLTQQKSTDGGLVDGPISSVSRASARASYSPRVSSPGPGATSRSATPSHDRPGSRFGLRPPSFIAPVRAAGDPLSDSSPGLSTSTISQCTTITSKFHFVDLAGSERLKRTAAAGGRVKEGISINAGLLALGNVISALGDPSKKSTHVPYRDSKLTRLLQDSLGGNAHTMMIACVSPTELNLNESLSTVKYANRARNIKNRAEVHEIEAGWEDVEYLQRTLIKLRAELALLKAGTPPPIVDADGRTPPISDGRTSPASPSPDVQELHNKFADLSHRYAQLLSEQVQFPTVSSESGAPTQSMQDEFCRVVDPIIEEYERSISAIESQLALTRAALSHSEDELRELEIRVEAEFATNQSNAKNMEELKARIARFCEREATTEAYVRDLESKLKDFGDQDASRGSAVTDLRKEITRHREHGVTQELYIKDLEVRLAKAEETGAIMRNRIDVLERDIQRHEEAYRELETRLSLLNTADDQKMLLAELDTKNLRLIELERSVDDLKRQNSAAETEVERLVRLAATETESRAELQSRVRSLERAATLSTNGRDSALRDSLPEGTVLDSICKSSLVNRGSASTGSADLPRGVLVPLSQNGDELVSRGTDSGVLGDDCEEIVLSPTSPSRSVSSSPNKNRGPRARRSMPLSPQHRLSFLGRGQGPHLPIATHSRSASFSCPEQSSPIPSQASLPPKARSPSPSDGRSPSAASRDSPFGVPFSPTHGTLSTFTNERTYEQMETEIRRLQQALTERERETIAQEVTLLRSRGDCSESSTSDDTSRFGVVVSNSRHSVTGCSTSPNEEPPASDNKLVGDADTAAERLDHLMRSMAQKESLHRAVVDQLQDSLTSLQRRFDELSVLSRDQVTNMSREISRLRAQIGSNATIASESLDRSDQGGLTDDPIEGRGICDDHVFSGTRHVSDQSESIEVEPSRDLDNFGEANNFRDEEDDETDHVETECASSENTLAFELAEATNRELSTLAEAGQSRDLSTIHSHTVLDQCPSAPPQSEHLVQSANTSTEPETTASQDDLKALHALELKQREAEHSDELARLEATHQSALGERDRAHADVVAKLELQRAQDLEMAATLHSSATSVLEKVNETQSSRTEESHAVAVRALAESQEAVLDASREAASVRLAQLSAQHEAALLSKDNAHQAAIKMTEAEQMRLINDLNKSHIQELHSLSDTLLSSHQEELRRIDAAHLESVALLEKQHRDNTTALQTTHEQAVCSMRKEHEQALDLLRTESEKEIASLRAAHENETASMRDTFGDELASLRSVHEVVVSSMRADHAKHTEVLQATHDREMALSRAMHEQELAQKSSEAAAICEKIRTTSLAKIDLATKERDETQSKYLELEKSYALLEGNLADAQKSLTRMQTDHSCSTSALNQELVDARLLADRLAAEADALRQERVLEQSQSKGPATSSVDAQGAADQGNSTGRTQDLTMPPPSLPIGSQAPNRSGSISSANHAPISPRESVASATAGPPPTKTIDSSLVVQRVDELEAQVSKLVKQLTHCEGDLQANIDLVNTLESALSDSERNLRKARVQMNDLAKERDNYLSQNEAIRRELQDSHNETENVRNSVMEVESQLQAERYNRERAKQELERRLEDVNRKGKNKFACF</sequence>
<feature type="compositionally biased region" description="Polar residues" evidence="8">
    <location>
        <begin position="1033"/>
        <end position="1043"/>
    </location>
</feature>
<feature type="coiled-coil region" evidence="7">
    <location>
        <begin position="742"/>
        <end position="855"/>
    </location>
</feature>
<feature type="coiled-coil region" evidence="7">
    <location>
        <begin position="630"/>
        <end position="664"/>
    </location>
</feature>
<evidence type="ECO:0000256" key="5">
    <source>
        <dbReference type="ARBA" id="ARBA00023054"/>
    </source>
</evidence>
<evidence type="ECO:0000256" key="8">
    <source>
        <dbReference type="SAM" id="MobiDB-lite"/>
    </source>
</evidence>
<dbReference type="PROSITE" id="PS50067">
    <property type="entry name" value="KINESIN_MOTOR_2"/>
    <property type="match status" value="1"/>
</dbReference>
<evidence type="ECO:0000256" key="3">
    <source>
        <dbReference type="ARBA" id="ARBA00022741"/>
    </source>
</evidence>
<dbReference type="InterPro" id="IPR001752">
    <property type="entry name" value="Kinesin_motor_dom"/>
</dbReference>
<dbReference type="GO" id="GO:0005875">
    <property type="term" value="C:microtubule associated complex"/>
    <property type="evidence" value="ECO:0007669"/>
    <property type="project" value="TreeGrafter"/>
</dbReference>
<evidence type="ECO:0000313" key="10">
    <source>
        <dbReference type="EMBL" id="SGY75647.1"/>
    </source>
</evidence>
<feature type="compositionally biased region" description="Low complexity" evidence="8">
    <location>
        <begin position="933"/>
        <end position="945"/>
    </location>
</feature>
<dbReference type="GO" id="GO:0005524">
    <property type="term" value="F:ATP binding"/>
    <property type="evidence" value="ECO:0007669"/>
    <property type="project" value="UniProtKB-UniRule"/>
</dbReference>
<dbReference type="GO" id="GO:0051231">
    <property type="term" value="P:spindle elongation"/>
    <property type="evidence" value="ECO:0007669"/>
    <property type="project" value="TreeGrafter"/>
</dbReference>
<comment type="similarity">
    <text evidence="6">Belongs to the TRAFAC class myosin-kinesin ATPase superfamily. Kinesin family.</text>
</comment>
<feature type="compositionally biased region" description="Polar residues" evidence="8">
    <location>
        <begin position="1770"/>
        <end position="1782"/>
    </location>
</feature>
<feature type="region of interest" description="Disordered" evidence="8">
    <location>
        <begin position="932"/>
        <end position="1044"/>
    </location>
</feature>
<evidence type="ECO:0000313" key="11">
    <source>
        <dbReference type="Proteomes" id="UP000249464"/>
    </source>
</evidence>
<dbReference type="SMART" id="SM00129">
    <property type="entry name" value="KISc"/>
    <property type="match status" value="1"/>
</dbReference>
<evidence type="ECO:0000256" key="6">
    <source>
        <dbReference type="PROSITE-ProRule" id="PRU00283"/>
    </source>
</evidence>
<feature type="compositionally biased region" description="Polar residues" evidence="8">
    <location>
        <begin position="1097"/>
        <end position="1112"/>
    </location>
</feature>
<dbReference type="InterPro" id="IPR027417">
    <property type="entry name" value="P-loop_NTPase"/>
</dbReference>
<name>A0A2X0MAM2_9BASI</name>
<accession>A0A2X0MAM2</accession>
<keyword evidence="2" id="KW-0963">Cytoplasm</keyword>
<keyword evidence="3 6" id="KW-0547">Nucleotide-binding</keyword>
<keyword evidence="5 7" id="KW-0175">Coiled coil</keyword>
<reference evidence="10 11" key="1">
    <citation type="submission" date="2016-11" db="EMBL/GenBank/DDBJ databases">
        <authorList>
            <person name="Jaros S."/>
            <person name="Januszkiewicz K."/>
            <person name="Wedrychowicz H."/>
        </authorList>
    </citation>
    <scope>NUCLEOTIDE SEQUENCE [LARGE SCALE GENOMIC DNA]</scope>
</reference>
<dbReference type="PRINTS" id="PR00380">
    <property type="entry name" value="KINESINHEAVY"/>
</dbReference>
<dbReference type="InterPro" id="IPR036961">
    <property type="entry name" value="Kinesin_motor_dom_sf"/>
</dbReference>
<evidence type="ECO:0000259" key="9">
    <source>
        <dbReference type="PROSITE" id="PS50067"/>
    </source>
</evidence>
<feature type="compositionally biased region" description="Polar residues" evidence="8">
    <location>
        <begin position="981"/>
        <end position="1001"/>
    </location>
</feature>
<dbReference type="GO" id="GO:0007018">
    <property type="term" value="P:microtubule-based movement"/>
    <property type="evidence" value="ECO:0007669"/>
    <property type="project" value="InterPro"/>
</dbReference>
<keyword evidence="6" id="KW-0505">Motor protein</keyword>
<feature type="coiled-coil region" evidence="7">
    <location>
        <begin position="1814"/>
        <end position="1929"/>
    </location>
</feature>
<feature type="region of interest" description="Disordered" evidence="8">
    <location>
        <begin position="553"/>
        <end position="581"/>
    </location>
</feature>
<feature type="region of interest" description="Disordered" evidence="8">
    <location>
        <begin position="1229"/>
        <end position="1273"/>
    </location>
</feature>
<dbReference type="EMBL" id="FQNC01000047">
    <property type="protein sequence ID" value="SGY75647.1"/>
    <property type="molecule type" value="Genomic_DNA"/>
</dbReference>
<evidence type="ECO:0000256" key="1">
    <source>
        <dbReference type="ARBA" id="ARBA00004496"/>
    </source>
</evidence>
<dbReference type="GO" id="GO:0003777">
    <property type="term" value="F:microtubule motor activity"/>
    <property type="evidence" value="ECO:0007669"/>
    <property type="project" value="InterPro"/>
</dbReference>
<dbReference type="Gene3D" id="3.40.850.10">
    <property type="entry name" value="Kinesin motor domain"/>
    <property type="match status" value="1"/>
</dbReference>
<dbReference type="PANTHER" id="PTHR47969">
    <property type="entry name" value="CHROMOSOME-ASSOCIATED KINESIN KIF4A-RELATED"/>
    <property type="match status" value="1"/>
</dbReference>
<feature type="compositionally biased region" description="Polar residues" evidence="8">
    <location>
        <begin position="1748"/>
        <end position="1758"/>
    </location>
</feature>
<dbReference type="Proteomes" id="UP000249464">
    <property type="component" value="Unassembled WGS sequence"/>
</dbReference>
<feature type="region of interest" description="Disordered" evidence="8">
    <location>
        <begin position="1"/>
        <end position="42"/>
    </location>
</feature>
<dbReference type="GO" id="GO:0008017">
    <property type="term" value="F:microtubule binding"/>
    <property type="evidence" value="ECO:0007669"/>
    <property type="project" value="InterPro"/>
</dbReference>
<proteinExistence type="inferred from homology"/>
<feature type="domain" description="Kinesin motor" evidence="9">
    <location>
        <begin position="99"/>
        <end position="515"/>
    </location>
</feature>
<evidence type="ECO:0000256" key="2">
    <source>
        <dbReference type="ARBA" id="ARBA00022490"/>
    </source>
</evidence>
<feature type="region of interest" description="Disordered" evidence="8">
    <location>
        <begin position="1725"/>
        <end position="1806"/>
    </location>
</feature>
<feature type="region of interest" description="Disordered" evidence="8">
    <location>
        <begin position="341"/>
        <end position="380"/>
    </location>
</feature>
<dbReference type="GO" id="GO:0007052">
    <property type="term" value="P:mitotic spindle organization"/>
    <property type="evidence" value="ECO:0007669"/>
    <property type="project" value="TreeGrafter"/>
</dbReference>
<organism evidence="10 11">
    <name type="scientific">Microbotryum silenes-dioicae</name>
    <dbReference type="NCBI Taxonomy" id="796604"/>
    <lineage>
        <taxon>Eukaryota</taxon>
        <taxon>Fungi</taxon>
        <taxon>Dikarya</taxon>
        <taxon>Basidiomycota</taxon>
        <taxon>Pucciniomycotina</taxon>
        <taxon>Microbotryomycetes</taxon>
        <taxon>Microbotryales</taxon>
        <taxon>Microbotryaceae</taxon>
        <taxon>Microbotryum</taxon>
    </lineage>
</organism>
<evidence type="ECO:0000256" key="7">
    <source>
        <dbReference type="SAM" id="Coils"/>
    </source>
</evidence>
<keyword evidence="11" id="KW-1185">Reference proteome</keyword>
<feature type="binding site" evidence="6">
    <location>
        <begin position="180"/>
        <end position="187"/>
    </location>
    <ligand>
        <name>ATP</name>
        <dbReference type="ChEBI" id="CHEBI:30616"/>
    </ligand>
</feature>
<dbReference type="STRING" id="796604.A0A2X0MAM2"/>
<feature type="compositionally biased region" description="Low complexity" evidence="8">
    <location>
        <begin position="1007"/>
        <end position="1025"/>
    </location>
</feature>
<feature type="region of interest" description="Disordered" evidence="8">
    <location>
        <begin position="1197"/>
        <end position="1217"/>
    </location>
</feature>
<gene>
    <name evidence="10" type="primary">BQ5605_C005g03435</name>
    <name evidence="10" type="ORF">BQ5605_C005G03435</name>
</gene>
<dbReference type="PROSITE" id="PS00411">
    <property type="entry name" value="KINESIN_MOTOR_1"/>
    <property type="match status" value="1"/>
</dbReference>
<dbReference type="SUPFAM" id="SSF52540">
    <property type="entry name" value="P-loop containing nucleoside triphosphate hydrolases"/>
    <property type="match status" value="1"/>
</dbReference>
<keyword evidence="4 6" id="KW-0067">ATP-binding</keyword>
<feature type="compositionally biased region" description="Polar residues" evidence="8">
    <location>
        <begin position="8"/>
        <end position="39"/>
    </location>
</feature>
<protein>
    <submittedName>
        <fullName evidence="10">BQ5605_C005g03435 protein</fullName>
    </submittedName>
</protein>
<dbReference type="Pfam" id="PF00225">
    <property type="entry name" value="Kinesin"/>
    <property type="match status" value="2"/>
</dbReference>
<dbReference type="InterPro" id="IPR027640">
    <property type="entry name" value="Kinesin-like_fam"/>
</dbReference>
<feature type="compositionally biased region" description="Polar residues" evidence="8">
    <location>
        <begin position="1322"/>
        <end position="1339"/>
    </location>
</feature>
<dbReference type="PANTHER" id="PTHR47969:SF15">
    <property type="entry name" value="CHROMOSOME-ASSOCIATED KINESIN KIF4A-RELATED"/>
    <property type="match status" value="1"/>
</dbReference>